<dbReference type="Proteomes" id="UP001165065">
    <property type="component" value="Unassembled WGS sequence"/>
</dbReference>
<keyword evidence="3" id="KW-1185">Reference proteome</keyword>
<name>A0A9W7LGM0_9STRA</name>
<evidence type="ECO:0000256" key="1">
    <source>
        <dbReference type="SAM" id="MobiDB-lite"/>
    </source>
</evidence>
<evidence type="ECO:0000313" key="3">
    <source>
        <dbReference type="Proteomes" id="UP001165065"/>
    </source>
</evidence>
<evidence type="ECO:0000313" key="2">
    <source>
        <dbReference type="EMBL" id="GMI49301.1"/>
    </source>
</evidence>
<reference evidence="3" key="1">
    <citation type="journal article" date="2023" name="Commun. Biol.">
        <title>Genome analysis of Parmales, the sister group of diatoms, reveals the evolutionary specialization of diatoms from phago-mixotrophs to photoautotrophs.</title>
        <authorList>
            <person name="Ban H."/>
            <person name="Sato S."/>
            <person name="Yoshikawa S."/>
            <person name="Yamada K."/>
            <person name="Nakamura Y."/>
            <person name="Ichinomiya M."/>
            <person name="Sato N."/>
            <person name="Blanc-Mathieu R."/>
            <person name="Endo H."/>
            <person name="Kuwata A."/>
            <person name="Ogata H."/>
        </authorList>
    </citation>
    <scope>NUCLEOTIDE SEQUENCE [LARGE SCALE GENOMIC DNA]</scope>
</reference>
<feature type="compositionally biased region" description="Polar residues" evidence="1">
    <location>
        <begin position="304"/>
        <end position="321"/>
    </location>
</feature>
<feature type="region of interest" description="Disordered" evidence="1">
    <location>
        <begin position="72"/>
        <end position="154"/>
    </location>
</feature>
<feature type="region of interest" description="Disordered" evidence="1">
    <location>
        <begin position="242"/>
        <end position="336"/>
    </location>
</feature>
<feature type="compositionally biased region" description="Polar residues" evidence="1">
    <location>
        <begin position="28"/>
        <end position="37"/>
    </location>
</feature>
<accession>A0A9W7LGM0</accession>
<dbReference type="EMBL" id="BRYA01000489">
    <property type="protein sequence ID" value="GMI49301.1"/>
    <property type="molecule type" value="Genomic_DNA"/>
</dbReference>
<sequence length="336" mass="37158">MRSHRPRGSRGGGAKRAAKRAAAERAANYSSQQINNAAIPIQTQQSGRSNLHSHRPNHSTHHNLVNFNNVYQQHQHQHQHQHNQHQHNHHNGGHHNGGHHNTHQQHRRVGSNQHGGNPRSGSQRFSLRLQQHRSGLGGGGVGGQGGKEVGRGQGNINFKRMGVYGERGRENVIEEERRGRGQGKTEAKVVEGTTEKKSIQFKQQVEIVSVEKRGEKEVGKEEVPLMTLSVVESALQTPKPFRRYSTRRSTPRSTPRRMSVESAIGRSTPSNDENVPPTNRAVGGGLARREKEDTASAVKKRIRAQQSSMEDGGSFFSTSPGTFLRGGGPMMKKQKV</sequence>
<proteinExistence type="predicted"/>
<feature type="compositionally biased region" description="Polar residues" evidence="1">
    <location>
        <begin position="110"/>
        <end position="133"/>
    </location>
</feature>
<dbReference type="AlphaFoldDB" id="A0A9W7LGM0"/>
<comment type="caution">
    <text evidence="2">The sequence shown here is derived from an EMBL/GenBank/DDBJ whole genome shotgun (WGS) entry which is preliminary data.</text>
</comment>
<feature type="compositionally biased region" description="Polar residues" evidence="1">
    <location>
        <begin position="265"/>
        <end position="277"/>
    </location>
</feature>
<organism evidence="2 3">
    <name type="scientific">Triparma columacea</name>
    <dbReference type="NCBI Taxonomy" id="722753"/>
    <lineage>
        <taxon>Eukaryota</taxon>
        <taxon>Sar</taxon>
        <taxon>Stramenopiles</taxon>
        <taxon>Ochrophyta</taxon>
        <taxon>Bolidophyceae</taxon>
        <taxon>Parmales</taxon>
        <taxon>Triparmaceae</taxon>
        <taxon>Triparma</taxon>
    </lineage>
</organism>
<protein>
    <submittedName>
        <fullName evidence="2">Uncharacterized protein</fullName>
    </submittedName>
</protein>
<feature type="compositionally biased region" description="Gly residues" evidence="1">
    <location>
        <begin position="135"/>
        <end position="153"/>
    </location>
</feature>
<gene>
    <name evidence="2" type="ORF">TrCOL_g5202</name>
</gene>
<feature type="region of interest" description="Disordered" evidence="1">
    <location>
        <begin position="1"/>
        <end position="37"/>
    </location>
</feature>
<feature type="compositionally biased region" description="Basic residues" evidence="1">
    <location>
        <begin position="75"/>
        <end position="109"/>
    </location>
</feature>